<dbReference type="EMBL" id="OCPC01000001">
    <property type="protein sequence ID" value="SOE08600.1"/>
    <property type="molecule type" value="Genomic_DNA"/>
</dbReference>
<evidence type="ECO:0000313" key="7">
    <source>
        <dbReference type="EMBL" id="SOE08600.1"/>
    </source>
</evidence>
<evidence type="ECO:0000256" key="3">
    <source>
        <dbReference type="ARBA" id="ARBA00022723"/>
    </source>
</evidence>
<comment type="similarity">
    <text evidence="2">Belongs to the DODA-type extradiol aromatic ring-opening dioxygenase family.</text>
</comment>
<proteinExistence type="inferred from homology"/>
<dbReference type="Proteomes" id="UP000219465">
    <property type="component" value="Unassembled WGS sequence"/>
</dbReference>
<keyword evidence="7" id="KW-0223">Dioxygenase</keyword>
<evidence type="ECO:0000313" key="8">
    <source>
        <dbReference type="Proteomes" id="UP000219465"/>
    </source>
</evidence>
<keyword evidence="3" id="KW-0479">Metal-binding</keyword>
<evidence type="ECO:0000256" key="1">
    <source>
        <dbReference type="ARBA" id="ARBA00001947"/>
    </source>
</evidence>
<keyword evidence="4" id="KW-0862">Zinc</keyword>
<dbReference type="GO" id="GO:0016702">
    <property type="term" value="F:oxidoreductase activity, acting on single donors with incorporation of molecular oxygen, incorporation of two atoms of oxygen"/>
    <property type="evidence" value="ECO:0007669"/>
    <property type="project" value="UniProtKB-ARBA"/>
</dbReference>
<dbReference type="RefSeq" id="WP_097104388.1">
    <property type="nucleotide sequence ID" value="NZ_OCPC01000001.1"/>
</dbReference>
<gene>
    <name evidence="7" type="ORF">SAMN05877838_0324</name>
</gene>
<name>A0A286HLB4_9HYPH</name>
<dbReference type="PIRSF" id="PIRSF006157">
    <property type="entry name" value="Doxgns_DODA"/>
    <property type="match status" value="1"/>
</dbReference>
<sequence>MTQSESSAEPIPPFPALFISHGSPDTVIADTQAAAWLKQMAEDLPRPRAIVVASAHFEVSGGVVVSADPKPETIHDFGGFAPELYAMQYPAPGEPELAGRIAGDLREAGFAASAADKRGFDHGVWVPLKLAYPDADVPVVSVSVDPNEGPEHHFRLGQALSELGAEGVLVIGSGSFTHNLGEAFKLLRRGTRLAEVPHWVESFTNWMNERLTASDVDALIDYRSAAPYAVENHPTDEHLLPLYVAMGAAGRHGTARLVHDSAEFGVLAMTMWRFDPPPATAAA</sequence>
<dbReference type="PANTHER" id="PTHR30096:SF0">
    <property type="entry name" value="4,5-DOPA DIOXYGENASE EXTRADIOL-LIKE PROTEIN"/>
    <property type="match status" value="1"/>
</dbReference>
<dbReference type="OrthoDB" id="9790889at2"/>
<evidence type="ECO:0000259" key="6">
    <source>
        <dbReference type="Pfam" id="PF02900"/>
    </source>
</evidence>
<keyword evidence="5" id="KW-0560">Oxidoreductase</keyword>
<dbReference type="GO" id="GO:0008198">
    <property type="term" value="F:ferrous iron binding"/>
    <property type="evidence" value="ECO:0007669"/>
    <property type="project" value="InterPro"/>
</dbReference>
<evidence type="ECO:0000256" key="4">
    <source>
        <dbReference type="ARBA" id="ARBA00022833"/>
    </source>
</evidence>
<feature type="domain" description="Extradiol ring-cleavage dioxygenase class III enzyme subunit B" evidence="6">
    <location>
        <begin position="35"/>
        <end position="261"/>
    </location>
</feature>
<dbReference type="CDD" id="cd07363">
    <property type="entry name" value="45_DOPA_Dioxygenase"/>
    <property type="match status" value="1"/>
</dbReference>
<accession>A0A286HLB4</accession>
<dbReference type="GO" id="GO:0008270">
    <property type="term" value="F:zinc ion binding"/>
    <property type="evidence" value="ECO:0007669"/>
    <property type="project" value="InterPro"/>
</dbReference>
<protein>
    <submittedName>
        <fullName evidence="7">4,5-DOPA dioxygenase extradiol</fullName>
    </submittedName>
</protein>
<dbReference type="Gene3D" id="3.40.830.10">
    <property type="entry name" value="LigB-like"/>
    <property type="match status" value="1"/>
</dbReference>
<evidence type="ECO:0000256" key="2">
    <source>
        <dbReference type="ARBA" id="ARBA00007581"/>
    </source>
</evidence>
<reference evidence="8" key="1">
    <citation type="submission" date="2017-08" db="EMBL/GenBank/DDBJ databases">
        <authorList>
            <person name="Varghese N."/>
            <person name="Submissions S."/>
        </authorList>
    </citation>
    <scope>NUCLEOTIDE SEQUENCE [LARGE SCALE GENOMIC DNA]</scope>
    <source>
        <strain evidence="8">KCTC 23107</strain>
    </source>
</reference>
<dbReference type="InterPro" id="IPR004183">
    <property type="entry name" value="Xdiol_dOase_suB"/>
</dbReference>
<comment type="cofactor">
    <cofactor evidence="1">
        <name>Zn(2+)</name>
        <dbReference type="ChEBI" id="CHEBI:29105"/>
    </cofactor>
</comment>
<dbReference type="Pfam" id="PF02900">
    <property type="entry name" value="LigB"/>
    <property type="match status" value="1"/>
</dbReference>
<dbReference type="InterPro" id="IPR014436">
    <property type="entry name" value="Extradiol_dOase_DODA"/>
</dbReference>
<organism evidence="7 8">
    <name type="scientific">Hoeflea halophila</name>
    <dbReference type="NCBI Taxonomy" id="714899"/>
    <lineage>
        <taxon>Bacteria</taxon>
        <taxon>Pseudomonadati</taxon>
        <taxon>Pseudomonadota</taxon>
        <taxon>Alphaproteobacteria</taxon>
        <taxon>Hyphomicrobiales</taxon>
        <taxon>Rhizobiaceae</taxon>
        <taxon>Hoeflea</taxon>
    </lineage>
</organism>
<evidence type="ECO:0000256" key="5">
    <source>
        <dbReference type="ARBA" id="ARBA00023002"/>
    </source>
</evidence>
<dbReference type="AlphaFoldDB" id="A0A286HLB4"/>
<keyword evidence="8" id="KW-1185">Reference proteome</keyword>
<dbReference type="SUPFAM" id="SSF53213">
    <property type="entry name" value="LigB-like"/>
    <property type="match status" value="1"/>
</dbReference>
<dbReference type="PANTHER" id="PTHR30096">
    <property type="entry name" value="4,5-DOPA DIOXYGENASE EXTRADIOL-LIKE PROTEIN"/>
    <property type="match status" value="1"/>
</dbReference>